<name>A0A210PJI3_MIZYE</name>
<dbReference type="AlphaFoldDB" id="A0A210PJI3"/>
<feature type="chain" id="PRO_5013278832" evidence="2">
    <location>
        <begin position="22"/>
        <end position="164"/>
    </location>
</feature>
<dbReference type="PROSITE" id="PS00615">
    <property type="entry name" value="C_TYPE_LECTIN_1"/>
    <property type="match status" value="1"/>
</dbReference>
<dbReference type="PROSITE" id="PS50041">
    <property type="entry name" value="C_TYPE_LECTIN_2"/>
    <property type="match status" value="1"/>
</dbReference>
<dbReference type="InterPro" id="IPR018378">
    <property type="entry name" value="C-type_lectin_CS"/>
</dbReference>
<accession>A0A210PJI3</accession>
<dbReference type="Proteomes" id="UP000242188">
    <property type="component" value="Unassembled WGS sequence"/>
</dbReference>
<keyword evidence="1" id="KW-1015">Disulfide bond</keyword>
<sequence length="164" mass="18704">MLNVVRLGLVSVALIAQVIRGCPNGWETFDGSCYFVSDLLEDWPTASTTCGLYHAYLAEIEDANEENFLKQIVSKFHDGHLHDYDYWLGATDTFVEGDWRWMNSGQRLTYTHWLPDEPNGYHTQDCMIIRIFGANNYHWDDRECTEKLNFICEIGAGSGAIVIG</sequence>
<dbReference type="InterPro" id="IPR016186">
    <property type="entry name" value="C-type_lectin-like/link_sf"/>
</dbReference>
<proteinExistence type="predicted"/>
<dbReference type="SUPFAM" id="SSF56436">
    <property type="entry name" value="C-type lectin-like"/>
    <property type="match status" value="1"/>
</dbReference>
<dbReference type="InterPro" id="IPR001304">
    <property type="entry name" value="C-type_lectin-like"/>
</dbReference>
<dbReference type="PANTHER" id="PTHR22803">
    <property type="entry name" value="MANNOSE, PHOSPHOLIPASE, LECTIN RECEPTOR RELATED"/>
    <property type="match status" value="1"/>
</dbReference>
<comment type="caution">
    <text evidence="4">The sequence shown here is derived from an EMBL/GenBank/DDBJ whole genome shotgun (WGS) entry which is preliminary data.</text>
</comment>
<dbReference type="CDD" id="cd00037">
    <property type="entry name" value="CLECT"/>
    <property type="match status" value="1"/>
</dbReference>
<dbReference type="InterPro" id="IPR016187">
    <property type="entry name" value="CTDL_fold"/>
</dbReference>
<organism evidence="4 5">
    <name type="scientific">Mizuhopecten yessoensis</name>
    <name type="common">Japanese scallop</name>
    <name type="synonym">Patinopecten yessoensis</name>
    <dbReference type="NCBI Taxonomy" id="6573"/>
    <lineage>
        <taxon>Eukaryota</taxon>
        <taxon>Metazoa</taxon>
        <taxon>Spiralia</taxon>
        <taxon>Lophotrochozoa</taxon>
        <taxon>Mollusca</taxon>
        <taxon>Bivalvia</taxon>
        <taxon>Autobranchia</taxon>
        <taxon>Pteriomorphia</taxon>
        <taxon>Pectinida</taxon>
        <taxon>Pectinoidea</taxon>
        <taxon>Pectinidae</taxon>
        <taxon>Mizuhopecten</taxon>
    </lineage>
</organism>
<evidence type="ECO:0000313" key="4">
    <source>
        <dbReference type="EMBL" id="OWF36633.1"/>
    </source>
</evidence>
<evidence type="ECO:0000259" key="3">
    <source>
        <dbReference type="PROSITE" id="PS50041"/>
    </source>
</evidence>
<dbReference type="InterPro" id="IPR050111">
    <property type="entry name" value="C-type_lectin/snaclec_domain"/>
</dbReference>
<dbReference type="OrthoDB" id="6285913at2759"/>
<dbReference type="Gene3D" id="3.10.100.10">
    <property type="entry name" value="Mannose-Binding Protein A, subunit A"/>
    <property type="match status" value="1"/>
</dbReference>
<keyword evidence="2" id="KW-0732">Signal</keyword>
<reference evidence="4 5" key="1">
    <citation type="journal article" date="2017" name="Nat. Ecol. Evol.">
        <title>Scallop genome provides insights into evolution of bilaterian karyotype and development.</title>
        <authorList>
            <person name="Wang S."/>
            <person name="Zhang J."/>
            <person name="Jiao W."/>
            <person name="Li J."/>
            <person name="Xun X."/>
            <person name="Sun Y."/>
            <person name="Guo X."/>
            <person name="Huan P."/>
            <person name="Dong B."/>
            <person name="Zhang L."/>
            <person name="Hu X."/>
            <person name="Sun X."/>
            <person name="Wang J."/>
            <person name="Zhao C."/>
            <person name="Wang Y."/>
            <person name="Wang D."/>
            <person name="Huang X."/>
            <person name="Wang R."/>
            <person name="Lv J."/>
            <person name="Li Y."/>
            <person name="Zhang Z."/>
            <person name="Liu B."/>
            <person name="Lu W."/>
            <person name="Hui Y."/>
            <person name="Liang J."/>
            <person name="Zhou Z."/>
            <person name="Hou R."/>
            <person name="Li X."/>
            <person name="Liu Y."/>
            <person name="Li H."/>
            <person name="Ning X."/>
            <person name="Lin Y."/>
            <person name="Zhao L."/>
            <person name="Xing Q."/>
            <person name="Dou J."/>
            <person name="Li Y."/>
            <person name="Mao J."/>
            <person name="Guo H."/>
            <person name="Dou H."/>
            <person name="Li T."/>
            <person name="Mu C."/>
            <person name="Jiang W."/>
            <person name="Fu Q."/>
            <person name="Fu X."/>
            <person name="Miao Y."/>
            <person name="Liu J."/>
            <person name="Yu Q."/>
            <person name="Li R."/>
            <person name="Liao H."/>
            <person name="Li X."/>
            <person name="Kong Y."/>
            <person name="Jiang Z."/>
            <person name="Chourrout D."/>
            <person name="Li R."/>
            <person name="Bao Z."/>
        </authorList>
    </citation>
    <scope>NUCLEOTIDE SEQUENCE [LARGE SCALE GENOMIC DNA]</scope>
    <source>
        <strain evidence="4 5">PY_sf001</strain>
    </source>
</reference>
<dbReference type="EMBL" id="NEDP02076535">
    <property type="protein sequence ID" value="OWF36633.1"/>
    <property type="molecule type" value="Genomic_DNA"/>
</dbReference>
<dbReference type="Pfam" id="PF00059">
    <property type="entry name" value="Lectin_C"/>
    <property type="match status" value="1"/>
</dbReference>
<evidence type="ECO:0000256" key="2">
    <source>
        <dbReference type="SAM" id="SignalP"/>
    </source>
</evidence>
<dbReference type="SMART" id="SM00034">
    <property type="entry name" value="CLECT"/>
    <property type="match status" value="1"/>
</dbReference>
<gene>
    <name evidence="4" type="ORF">KP79_PYT03054</name>
</gene>
<protein>
    <submittedName>
        <fullName evidence="4">Perlucin-like protein</fullName>
    </submittedName>
</protein>
<feature type="signal peptide" evidence="2">
    <location>
        <begin position="1"/>
        <end position="21"/>
    </location>
</feature>
<keyword evidence="5" id="KW-1185">Reference proteome</keyword>
<evidence type="ECO:0000256" key="1">
    <source>
        <dbReference type="ARBA" id="ARBA00023157"/>
    </source>
</evidence>
<evidence type="ECO:0000313" key="5">
    <source>
        <dbReference type="Proteomes" id="UP000242188"/>
    </source>
</evidence>
<feature type="domain" description="C-type lectin" evidence="3">
    <location>
        <begin position="29"/>
        <end position="153"/>
    </location>
</feature>